<dbReference type="Gene3D" id="6.20.330.10">
    <property type="match status" value="1"/>
</dbReference>
<evidence type="ECO:0000256" key="4">
    <source>
        <dbReference type="ARBA" id="ARBA00022825"/>
    </source>
</evidence>
<feature type="transmembrane region" description="Helical" evidence="6">
    <location>
        <begin position="56"/>
        <end position="77"/>
    </location>
</feature>
<dbReference type="PIRSF" id="PIRSF001217">
    <property type="entry name" value="Protease_4_SppA"/>
    <property type="match status" value="1"/>
</dbReference>
<comment type="similarity">
    <text evidence="1">Belongs to the peptidase S49 family.</text>
</comment>
<dbReference type="GO" id="GO:0008236">
    <property type="term" value="F:serine-type peptidase activity"/>
    <property type="evidence" value="ECO:0007669"/>
    <property type="project" value="UniProtKB-KW"/>
</dbReference>
<dbReference type="InterPro" id="IPR002142">
    <property type="entry name" value="Peptidase_S49"/>
</dbReference>
<keyword evidence="2 8" id="KW-0645">Protease</keyword>
<evidence type="ECO:0000256" key="5">
    <source>
        <dbReference type="PIRSR" id="PIRSR001217-1"/>
    </source>
</evidence>
<dbReference type="InterPro" id="IPR047272">
    <property type="entry name" value="S49_SppA_C"/>
</dbReference>
<keyword evidence="6" id="KW-0812">Transmembrane</keyword>
<feature type="domain" description="Peptidase S49" evidence="7">
    <location>
        <begin position="427"/>
        <end position="578"/>
    </location>
</feature>
<keyword evidence="4" id="KW-0720">Serine protease</keyword>
<name>A0A1M5Y8T3_9BACT</name>
<keyword evidence="6" id="KW-0472">Membrane</keyword>
<feature type="domain" description="Peptidase S49" evidence="7">
    <location>
        <begin position="171"/>
        <end position="326"/>
    </location>
</feature>
<dbReference type="PANTHER" id="PTHR33209:SF1">
    <property type="entry name" value="PEPTIDASE S49 DOMAIN-CONTAINING PROTEIN"/>
    <property type="match status" value="1"/>
</dbReference>
<evidence type="ECO:0000256" key="6">
    <source>
        <dbReference type="SAM" id="Phobius"/>
    </source>
</evidence>
<dbReference type="STRING" id="1121409.SAMN02745124_03753"/>
<dbReference type="NCBIfam" id="TIGR00705">
    <property type="entry name" value="SppA_67K"/>
    <property type="match status" value="1"/>
</dbReference>
<dbReference type="InterPro" id="IPR004634">
    <property type="entry name" value="Pept_S49_pIV"/>
</dbReference>
<proteinExistence type="inferred from homology"/>
<feature type="active site" description="Proton donor/acceptor" evidence="5">
    <location>
        <position position="239"/>
    </location>
</feature>
<evidence type="ECO:0000256" key="2">
    <source>
        <dbReference type="ARBA" id="ARBA00022670"/>
    </source>
</evidence>
<dbReference type="InterPro" id="IPR047217">
    <property type="entry name" value="S49_SppA_67K_type_N"/>
</dbReference>
<dbReference type="CDD" id="cd07023">
    <property type="entry name" value="S49_Sppa_N_C"/>
    <property type="match status" value="1"/>
</dbReference>
<organism evidence="8 9">
    <name type="scientific">Desulfofustis glycolicus DSM 9705</name>
    <dbReference type="NCBI Taxonomy" id="1121409"/>
    <lineage>
        <taxon>Bacteria</taxon>
        <taxon>Pseudomonadati</taxon>
        <taxon>Thermodesulfobacteriota</taxon>
        <taxon>Desulfobulbia</taxon>
        <taxon>Desulfobulbales</taxon>
        <taxon>Desulfocapsaceae</taxon>
        <taxon>Desulfofustis</taxon>
    </lineage>
</organism>
<dbReference type="SUPFAM" id="SSF52096">
    <property type="entry name" value="ClpP/crotonase"/>
    <property type="match status" value="2"/>
</dbReference>
<reference evidence="8 9" key="1">
    <citation type="submission" date="2016-11" db="EMBL/GenBank/DDBJ databases">
        <authorList>
            <person name="Jaros S."/>
            <person name="Januszkiewicz K."/>
            <person name="Wedrychowicz H."/>
        </authorList>
    </citation>
    <scope>NUCLEOTIDE SEQUENCE [LARGE SCALE GENOMIC DNA]</scope>
    <source>
        <strain evidence="8 9">DSM 9705</strain>
    </source>
</reference>
<evidence type="ECO:0000256" key="1">
    <source>
        <dbReference type="ARBA" id="ARBA00008683"/>
    </source>
</evidence>
<evidence type="ECO:0000313" key="9">
    <source>
        <dbReference type="Proteomes" id="UP000184139"/>
    </source>
</evidence>
<feature type="active site" description="Nucleophile" evidence="5">
    <location>
        <position position="444"/>
    </location>
</feature>
<evidence type="ECO:0000256" key="3">
    <source>
        <dbReference type="ARBA" id="ARBA00022801"/>
    </source>
</evidence>
<protein>
    <submittedName>
        <fullName evidence="8">Protease-4</fullName>
    </submittedName>
</protein>
<dbReference type="AlphaFoldDB" id="A0A1M5Y8T3"/>
<dbReference type="PANTHER" id="PTHR33209">
    <property type="entry name" value="PROTEASE 4"/>
    <property type="match status" value="1"/>
</dbReference>
<keyword evidence="6" id="KW-1133">Transmembrane helix</keyword>
<accession>A0A1M5Y8T3</accession>
<evidence type="ECO:0000313" key="8">
    <source>
        <dbReference type="EMBL" id="SHI08465.1"/>
    </source>
</evidence>
<dbReference type="GO" id="GO:0006465">
    <property type="term" value="P:signal peptide processing"/>
    <property type="evidence" value="ECO:0007669"/>
    <property type="project" value="InterPro"/>
</dbReference>
<dbReference type="Gene3D" id="3.90.226.10">
    <property type="entry name" value="2-enoyl-CoA Hydratase, Chain A, domain 1"/>
    <property type="match status" value="3"/>
</dbReference>
<evidence type="ECO:0000259" key="7">
    <source>
        <dbReference type="Pfam" id="PF01343"/>
    </source>
</evidence>
<dbReference type="Pfam" id="PF01343">
    <property type="entry name" value="Peptidase_S49"/>
    <property type="match status" value="2"/>
</dbReference>
<dbReference type="EMBL" id="FQXS01000030">
    <property type="protein sequence ID" value="SHI08465.1"/>
    <property type="molecule type" value="Genomic_DNA"/>
</dbReference>
<dbReference type="GO" id="GO:0016020">
    <property type="term" value="C:membrane"/>
    <property type="evidence" value="ECO:0007669"/>
    <property type="project" value="InterPro"/>
</dbReference>
<keyword evidence="9" id="KW-1185">Reference proteome</keyword>
<dbReference type="CDD" id="cd07018">
    <property type="entry name" value="S49_SppA_67K_type"/>
    <property type="match status" value="1"/>
</dbReference>
<sequence length="660" mass="71388">MMRGGDRLKPVPPLIEIPAAKRRLSGSPTNSSPDMKDFFVSIFNIFKVLAKILGTLWTIVFNLLFFGGIALLAVTLFRSTETVIPLDSILKLTLSGTIVEQQQDAAPIDGYLSEFLGFSDQPRETLLQDVLDVLDQAADDDSIVALVLDLESFDGAGLNQLQEIGAALTRFRQSGKQVIAAEDYYTQSQYYLAAHADTVLLNPMGGVNLSGFSVYRFYFQELLDKLNIRFHVFQVGDYKSATEPLTRSSMSPEDRSQSRAWLTDLWAQYLDDVADQRDLQPEAITAYINRIPDNLREVGGDLARLALDSGLVDRLSHRHETSSYLATLTDSTTDGSPRMVSFTTYLKTVDPSYRGAAEEQPEIALIVAQGAIMPGRSSTGTIGADTITSLLQQARTTPAVKGVVLRIDSGGGSAFASEMIRQELLQLKQAGKPVVVSMGSMAASGAYWLAADADEIWAAPSTITGSIGIFMALPTFDESLARLGIRRDGIGTTNLSGGLDLSRPLAPEIKEAIELTLENGYRKFRSIVAEGRGMTEETVEGLAQGKVYSGIAARDIGLVDQLGDLDQAIKAAAAKAGLGNYAVTTLTEPLSLREQLFRRIGSESRAAALQSPLLTGLTGLIRDIEPAAEQLLLFNDPNGLNAHCMLQLFPSPGIIPSAIR</sequence>
<gene>
    <name evidence="8" type="ORF">SAMN02745124_03753</name>
</gene>
<dbReference type="InterPro" id="IPR029045">
    <property type="entry name" value="ClpP/crotonase-like_dom_sf"/>
</dbReference>
<dbReference type="Proteomes" id="UP000184139">
    <property type="component" value="Unassembled WGS sequence"/>
</dbReference>
<keyword evidence="3" id="KW-0378">Hydrolase</keyword>